<proteinExistence type="predicted"/>
<dbReference type="PRINTS" id="PR01023">
    <property type="entry name" value="NAFLGMOTY"/>
</dbReference>
<dbReference type="GO" id="GO:0009279">
    <property type="term" value="C:cell outer membrane"/>
    <property type="evidence" value="ECO:0007669"/>
    <property type="project" value="UniProtKB-SubCell"/>
</dbReference>
<dbReference type="PANTHER" id="PTHR30329">
    <property type="entry name" value="STATOR ELEMENT OF FLAGELLAR MOTOR COMPLEX"/>
    <property type="match status" value="1"/>
</dbReference>
<dbReference type="Proteomes" id="UP000664303">
    <property type="component" value="Unassembled WGS sequence"/>
</dbReference>
<organism evidence="6 7">
    <name type="scientific">Parahaliea mediterranea</name>
    <dbReference type="NCBI Taxonomy" id="651086"/>
    <lineage>
        <taxon>Bacteria</taxon>
        <taxon>Pseudomonadati</taxon>
        <taxon>Pseudomonadota</taxon>
        <taxon>Gammaproteobacteria</taxon>
        <taxon>Cellvibrionales</taxon>
        <taxon>Halieaceae</taxon>
        <taxon>Parahaliea</taxon>
    </lineage>
</organism>
<dbReference type="CDD" id="cd07185">
    <property type="entry name" value="OmpA_C-like"/>
    <property type="match status" value="1"/>
</dbReference>
<keyword evidence="7" id="KW-1185">Reference proteome</keyword>
<feature type="chain" id="PRO_5037742208" evidence="4">
    <location>
        <begin position="22"/>
        <end position="162"/>
    </location>
</feature>
<protein>
    <submittedName>
        <fullName evidence="6">OmpA family protein</fullName>
    </submittedName>
</protein>
<evidence type="ECO:0000313" key="6">
    <source>
        <dbReference type="EMBL" id="MBN7798382.1"/>
    </source>
</evidence>
<gene>
    <name evidence="6" type="ORF">JYP50_17395</name>
</gene>
<sequence>MFCIKPGQWLAIAFTLAIALAGCQSLPRLTEEQVAVLKQEGFQLTDEGWEFGLSSKVLFGNDDATVNEQSRGELLRLGRTLRGVGITQLRLEGHTDSYGEDGYNQALSERRAWAVARVLVAAGMREEDLTVRGLGEEIPVADNNTDAGRQENRRVAIIVPAL</sequence>
<evidence type="ECO:0000313" key="7">
    <source>
        <dbReference type="Proteomes" id="UP000664303"/>
    </source>
</evidence>
<dbReference type="Gene3D" id="3.30.1330.60">
    <property type="entry name" value="OmpA-like domain"/>
    <property type="match status" value="1"/>
</dbReference>
<feature type="signal peptide" evidence="4">
    <location>
        <begin position="1"/>
        <end position="21"/>
    </location>
</feature>
<dbReference type="InterPro" id="IPR006665">
    <property type="entry name" value="OmpA-like"/>
</dbReference>
<evidence type="ECO:0000259" key="5">
    <source>
        <dbReference type="PROSITE" id="PS51123"/>
    </source>
</evidence>
<dbReference type="PANTHER" id="PTHR30329:SF17">
    <property type="entry name" value="LIPOPROTEIN YFIB-RELATED"/>
    <property type="match status" value="1"/>
</dbReference>
<dbReference type="InterPro" id="IPR006664">
    <property type="entry name" value="OMP_bac"/>
</dbReference>
<accession>A0A939DIY0</accession>
<dbReference type="AlphaFoldDB" id="A0A939DIY0"/>
<keyword evidence="2 3" id="KW-0472">Membrane</keyword>
<dbReference type="RefSeq" id="WP_206561829.1">
    <property type="nucleotide sequence ID" value="NZ_JAFKCZ010000014.1"/>
</dbReference>
<feature type="domain" description="OmpA-like" evidence="5">
    <location>
        <begin position="47"/>
        <end position="162"/>
    </location>
</feature>
<reference evidence="6" key="1">
    <citation type="submission" date="2021-02" db="EMBL/GenBank/DDBJ databases">
        <title>PHA producing bacteria isolated from coastal sediment in Guangdong, Shenzhen.</title>
        <authorList>
            <person name="Zheng W."/>
            <person name="Yu S."/>
            <person name="Huang Y."/>
        </authorList>
    </citation>
    <scope>NUCLEOTIDE SEQUENCE</scope>
    <source>
        <strain evidence="6">TN14-10</strain>
    </source>
</reference>
<name>A0A939DIY0_9GAMM</name>
<dbReference type="PROSITE" id="PS51123">
    <property type="entry name" value="OMPA_2"/>
    <property type="match status" value="1"/>
</dbReference>
<dbReference type="PRINTS" id="PR01021">
    <property type="entry name" value="OMPADOMAIN"/>
</dbReference>
<dbReference type="EMBL" id="JAFKCZ010000014">
    <property type="protein sequence ID" value="MBN7798382.1"/>
    <property type="molecule type" value="Genomic_DNA"/>
</dbReference>
<evidence type="ECO:0000256" key="4">
    <source>
        <dbReference type="SAM" id="SignalP"/>
    </source>
</evidence>
<evidence type="ECO:0000256" key="1">
    <source>
        <dbReference type="ARBA" id="ARBA00004442"/>
    </source>
</evidence>
<comment type="subcellular location">
    <subcellularLocation>
        <location evidence="1">Cell outer membrane</location>
    </subcellularLocation>
</comment>
<evidence type="ECO:0000256" key="3">
    <source>
        <dbReference type="PROSITE-ProRule" id="PRU00473"/>
    </source>
</evidence>
<dbReference type="SUPFAM" id="SSF103088">
    <property type="entry name" value="OmpA-like"/>
    <property type="match status" value="1"/>
</dbReference>
<dbReference type="PROSITE" id="PS51257">
    <property type="entry name" value="PROKAR_LIPOPROTEIN"/>
    <property type="match status" value="1"/>
</dbReference>
<dbReference type="Pfam" id="PF00691">
    <property type="entry name" value="OmpA"/>
    <property type="match status" value="1"/>
</dbReference>
<dbReference type="InterPro" id="IPR036737">
    <property type="entry name" value="OmpA-like_sf"/>
</dbReference>
<evidence type="ECO:0000256" key="2">
    <source>
        <dbReference type="ARBA" id="ARBA00023136"/>
    </source>
</evidence>
<keyword evidence="4" id="KW-0732">Signal</keyword>
<dbReference type="InterPro" id="IPR050330">
    <property type="entry name" value="Bact_OuterMem_StrucFunc"/>
</dbReference>
<comment type="caution">
    <text evidence="6">The sequence shown here is derived from an EMBL/GenBank/DDBJ whole genome shotgun (WGS) entry which is preliminary data.</text>
</comment>